<keyword evidence="3" id="KW-1185">Reference proteome</keyword>
<evidence type="ECO:0000313" key="2">
    <source>
        <dbReference type="EMBL" id="KAL0859047.1"/>
    </source>
</evidence>
<comment type="caution">
    <text evidence="2">The sequence shown here is derived from an EMBL/GenBank/DDBJ whole genome shotgun (WGS) entry which is preliminary data.</text>
</comment>
<evidence type="ECO:0000256" key="1">
    <source>
        <dbReference type="SAM" id="SignalP"/>
    </source>
</evidence>
<dbReference type="EMBL" id="JBEUOH010000028">
    <property type="protein sequence ID" value="KAL0859047.1"/>
    <property type="molecule type" value="Genomic_DNA"/>
</dbReference>
<dbReference type="Proteomes" id="UP001549920">
    <property type="component" value="Unassembled WGS sequence"/>
</dbReference>
<accession>A0ABR3H2Q7</accession>
<evidence type="ECO:0000313" key="3">
    <source>
        <dbReference type="Proteomes" id="UP001549920"/>
    </source>
</evidence>
<organism evidence="2 3">
    <name type="scientific">Loxostege sticticalis</name>
    <name type="common">Beet webworm moth</name>
    <dbReference type="NCBI Taxonomy" id="481309"/>
    <lineage>
        <taxon>Eukaryota</taxon>
        <taxon>Metazoa</taxon>
        <taxon>Ecdysozoa</taxon>
        <taxon>Arthropoda</taxon>
        <taxon>Hexapoda</taxon>
        <taxon>Insecta</taxon>
        <taxon>Pterygota</taxon>
        <taxon>Neoptera</taxon>
        <taxon>Endopterygota</taxon>
        <taxon>Lepidoptera</taxon>
        <taxon>Glossata</taxon>
        <taxon>Ditrysia</taxon>
        <taxon>Pyraloidea</taxon>
        <taxon>Crambidae</taxon>
        <taxon>Pyraustinae</taxon>
        <taxon>Loxostege</taxon>
    </lineage>
</organism>
<reference evidence="2 3" key="1">
    <citation type="submission" date="2024-06" db="EMBL/GenBank/DDBJ databases">
        <title>A chromosome-level genome assembly of beet webworm, Loxostege sticticalis.</title>
        <authorList>
            <person name="Zhang Y."/>
        </authorList>
    </citation>
    <scope>NUCLEOTIDE SEQUENCE [LARGE SCALE GENOMIC DNA]</scope>
    <source>
        <strain evidence="2">AQ026</strain>
        <tissue evidence="2">Whole body</tissue>
    </source>
</reference>
<gene>
    <name evidence="2" type="ORF">ABMA27_010894</name>
</gene>
<feature type="chain" id="PRO_5046302658" evidence="1">
    <location>
        <begin position="21"/>
        <end position="263"/>
    </location>
</feature>
<proteinExistence type="predicted"/>
<sequence length="263" mass="25360">MASFIFAVCCVLCLSQSAFAQLGLGVGKGLGSSSASNLANQISGNSIVSNNIGIGGGTFGGADAKSLATKIGNSLAANKGSNLASNIGNNGASNIGSLSSNFGKNIAGNSVVSNNIDINLGSNLGNINGLGGSLANGNVNSFGTNIANAGASVSGFANSGASNLAIGGANLAGSVASGFTANRVNNFAGGNIGGIGAGSISLGNLPFSGISNLKVGEIEYVNDVSANKGYTGELPIIGYVTFEGYIPAEGTVSVASDVCGCTN</sequence>
<keyword evidence="1" id="KW-0732">Signal</keyword>
<protein>
    <submittedName>
        <fullName evidence="2">Uncharacterized protein</fullName>
    </submittedName>
</protein>
<feature type="signal peptide" evidence="1">
    <location>
        <begin position="1"/>
        <end position="20"/>
    </location>
</feature>
<name>A0ABR3H2Q7_LOXSC</name>